<sequence>MPPRSSKPAVPTRVSRSDIPKSLSRREFVSPILPSSPRRESISPILPLSSRRESVSPILPSPSTSHIISPSPVTPAESPSLASHDIDSAYPRPIISTEPGTNPRRFHPSTITHEIGSDIISHMPGPIATYKSYPQDVKDSFFDSFMRRFRFVSEYDKSMACIVWEKTAQERFNQLLHNARNMARVKSRSQNPLDWRRFGPAAI</sequence>
<dbReference type="KEGG" id="qsa:O6P43_009624"/>
<gene>
    <name evidence="2" type="ORF">O6P43_009624</name>
</gene>
<protein>
    <submittedName>
        <fullName evidence="2">Imidazole glycerol phosphate synthase subunit HisF</fullName>
    </submittedName>
</protein>
<dbReference type="AlphaFoldDB" id="A0AAD7VDG0"/>
<organism evidence="2 3">
    <name type="scientific">Quillaja saponaria</name>
    <name type="common">Soap bark tree</name>
    <dbReference type="NCBI Taxonomy" id="32244"/>
    <lineage>
        <taxon>Eukaryota</taxon>
        <taxon>Viridiplantae</taxon>
        <taxon>Streptophyta</taxon>
        <taxon>Embryophyta</taxon>
        <taxon>Tracheophyta</taxon>
        <taxon>Spermatophyta</taxon>
        <taxon>Magnoliopsida</taxon>
        <taxon>eudicotyledons</taxon>
        <taxon>Gunneridae</taxon>
        <taxon>Pentapetalae</taxon>
        <taxon>rosids</taxon>
        <taxon>fabids</taxon>
        <taxon>Fabales</taxon>
        <taxon>Quillajaceae</taxon>
        <taxon>Quillaja</taxon>
    </lineage>
</organism>
<feature type="compositionally biased region" description="Low complexity" evidence="1">
    <location>
        <begin position="30"/>
        <end position="47"/>
    </location>
</feature>
<accession>A0AAD7VDG0</accession>
<evidence type="ECO:0000256" key="1">
    <source>
        <dbReference type="SAM" id="MobiDB-lite"/>
    </source>
</evidence>
<proteinExistence type="predicted"/>
<feature type="region of interest" description="Disordered" evidence="1">
    <location>
        <begin position="1"/>
        <end position="106"/>
    </location>
</feature>
<dbReference type="EMBL" id="JARAOO010000004">
    <property type="protein sequence ID" value="KAJ7971619.1"/>
    <property type="molecule type" value="Genomic_DNA"/>
</dbReference>
<reference evidence="2" key="1">
    <citation type="journal article" date="2023" name="Science">
        <title>Elucidation of the pathway for biosynthesis of saponin adjuvants from the soapbark tree.</title>
        <authorList>
            <person name="Reed J."/>
            <person name="Orme A."/>
            <person name="El-Demerdash A."/>
            <person name="Owen C."/>
            <person name="Martin L.B.B."/>
            <person name="Misra R.C."/>
            <person name="Kikuchi S."/>
            <person name="Rejzek M."/>
            <person name="Martin A.C."/>
            <person name="Harkess A."/>
            <person name="Leebens-Mack J."/>
            <person name="Louveau T."/>
            <person name="Stephenson M.J."/>
            <person name="Osbourn A."/>
        </authorList>
    </citation>
    <scope>NUCLEOTIDE SEQUENCE</scope>
    <source>
        <strain evidence="2">S10</strain>
    </source>
</reference>
<name>A0AAD7VDG0_QUISA</name>
<evidence type="ECO:0000313" key="3">
    <source>
        <dbReference type="Proteomes" id="UP001163823"/>
    </source>
</evidence>
<evidence type="ECO:0000313" key="2">
    <source>
        <dbReference type="EMBL" id="KAJ7971619.1"/>
    </source>
</evidence>
<feature type="compositionally biased region" description="Basic and acidic residues" evidence="1">
    <location>
        <begin position="15"/>
        <end position="28"/>
    </location>
</feature>
<comment type="caution">
    <text evidence="2">The sequence shown here is derived from an EMBL/GenBank/DDBJ whole genome shotgun (WGS) entry which is preliminary data.</text>
</comment>
<keyword evidence="3" id="KW-1185">Reference proteome</keyword>
<dbReference type="Proteomes" id="UP001163823">
    <property type="component" value="Chromosome 4"/>
</dbReference>
<feature type="compositionally biased region" description="Low complexity" evidence="1">
    <location>
        <begin position="56"/>
        <end position="75"/>
    </location>
</feature>